<feature type="region of interest" description="Disordered" evidence="1">
    <location>
        <begin position="251"/>
        <end position="340"/>
    </location>
</feature>
<proteinExistence type="predicted"/>
<gene>
    <name evidence="3" type="ORF">PCHDS_000528300</name>
</gene>
<sequence length="429" mass="49960">MGDQQLCKLILDADNLFTNDQVVNEAIFKQDGRYDQYCHVKNGSKKCETNIHRIGALSTYLFIQLEAYSNNDYGKYFLMWLSDKLYNIVKDENDGKDKKITLNEAYDEYLKNNIGNYNYWNVLYNIRGLKDANLRHMRELYKLLMYICKTIADYKRNGANNRNLRQKSVNCINQYRNLYNNLPKCNSYLHLLDKLKKIYEDFRDNAIKNNNDPNNNLDKRLQKLTTTAGHDSYFANKFKEFDFNNSECVQLNSKTEHQQPQPSSAQVENKEKAETLPPKSLLQSVSQLSTQSSQTEKSNQSFQLNELKDEPSSDENTEDDGLKEETQQSTSIIQEPTNGFNNIESDKITEHHISAIDMKGNIFNEYKLIAFSVIAIAIPVILAVMYKFLAPVWRKKLKKKKMKKIINLCDEKKTKKEVANTFIEKNQSE</sequence>
<dbReference type="Proteomes" id="UP000507536">
    <property type="component" value="Unassembled WGS sequence"/>
</dbReference>
<evidence type="ECO:0000256" key="2">
    <source>
        <dbReference type="SAM" id="Phobius"/>
    </source>
</evidence>
<accession>A0A1C6WLZ3</accession>
<feature type="compositionally biased region" description="Low complexity" evidence="1">
    <location>
        <begin position="276"/>
        <end position="298"/>
    </location>
</feature>
<evidence type="ECO:0000313" key="3">
    <source>
        <dbReference type="EMBL" id="SCL89651.1"/>
    </source>
</evidence>
<feature type="compositionally biased region" description="Polar residues" evidence="1">
    <location>
        <begin position="251"/>
        <end position="267"/>
    </location>
</feature>
<feature type="compositionally biased region" description="Polar residues" evidence="1">
    <location>
        <begin position="327"/>
        <end position="340"/>
    </location>
</feature>
<reference evidence="3" key="1">
    <citation type="submission" date="2016-08" db="EMBL/GenBank/DDBJ databases">
        <authorList>
            <consortium name="Pathogen Informatics"/>
        </authorList>
    </citation>
    <scope>NUCLEOTIDE SEQUENCE</scope>
    <source>
        <strain evidence="3">DS</strain>
    </source>
</reference>
<protein>
    <submittedName>
        <fullName evidence="3">Plasmodium variant antigen protein Cir/Yir/Bir, putative</fullName>
    </submittedName>
</protein>
<dbReference type="AlphaFoldDB" id="A0A1C6WLZ3"/>
<evidence type="ECO:0000256" key="1">
    <source>
        <dbReference type="SAM" id="MobiDB-lite"/>
    </source>
</evidence>
<keyword evidence="2" id="KW-1133">Transmembrane helix</keyword>
<dbReference type="Pfam" id="PF06022">
    <property type="entry name" value="Cir_Bir_Yir"/>
    <property type="match status" value="1"/>
</dbReference>
<organism evidence="3">
    <name type="scientific">Plasmodium chabaudi adami</name>
    <dbReference type="NCBI Taxonomy" id="5826"/>
    <lineage>
        <taxon>Eukaryota</taxon>
        <taxon>Sar</taxon>
        <taxon>Alveolata</taxon>
        <taxon>Apicomplexa</taxon>
        <taxon>Aconoidasida</taxon>
        <taxon>Haemosporida</taxon>
        <taxon>Plasmodiidae</taxon>
        <taxon>Plasmodium</taxon>
        <taxon>Plasmodium (Vinckeia)</taxon>
    </lineage>
</organism>
<keyword evidence="2" id="KW-0812">Transmembrane</keyword>
<feature type="transmembrane region" description="Helical" evidence="2">
    <location>
        <begin position="368"/>
        <end position="393"/>
    </location>
</feature>
<dbReference type="InterPro" id="IPR006477">
    <property type="entry name" value="Yir_bir_cir"/>
</dbReference>
<dbReference type="EMBL" id="FMIN01000345">
    <property type="protein sequence ID" value="SCL89651.1"/>
    <property type="molecule type" value="Genomic_DNA"/>
</dbReference>
<feature type="compositionally biased region" description="Acidic residues" evidence="1">
    <location>
        <begin position="312"/>
        <end position="322"/>
    </location>
</feature>
<keyword evidence="2" id="KW-0472">Membrane</keyword>
<name>A0A1C6WLZ3_PLACE</name>